<organism evidence="1 2">
    <name type="scientific">Mannheimia haemolytica</name>
    <name type="common">Pasteurella haemolytica</name>
    <dbReference type="NCBI Taxonomy" id="75985"/>
    <lineage>
        <taxon>Bacteria</taxon>
        <taxon>Pseudomonadati</taxon>
        <taxon>Pseudomonadota</taxon>
        <taxon>Gammaproteobacteria</taxon>
        <taxon>Pasteurellales</taxon>
        <taxon>Pasteurellaceae</taxon>
        <taxon>Mannheimia</taxon>
    </lineage>
</organism>
<reference evidence="1 2" key="1">
    <citation type="submission" date="2018-06" db="EMBL/GenBank/DDBJ databases">
        <authorList>
            <consortium name="Pathogen Informatics"/>
            <person name="Doyle S."/>
        </authorList>
    </citation>
    <scope>NUCLEOTIDE SEQUENCE [LARGE SCALE GENOMIC DNA]</scope>
    <source>
        <strain evidence="1 2">NCTC10638</strain>
    </source>
</reference>
<dbReference type="STRING" id="75985.WC39_07000"/>
<dbReference type="GO" id="GO:0004519">
    <property type="term" value="F:endonuclease activity"/>
    <property type="evidence" value="ECO:0007669"/>
    <property type="project" value="UniProtKB-KW"/>
</dbReference>
<dbReference type="Proteomes" id="UP000254802">
    <property type="component" value="Unassembled WGS sequence"/>
</dbReference>
<evidence type="ECO:0000313" key="2">
    <source>
        <dbReference type="Proteomes" id="UP000254802"/>
    </source>
</evidence>
<keyword evidence="1" id="KW-0255">Endonuclease</keyword>
<dbReference type="AlphaFoldDB" id="A0A378N5V0"/>
<name>A0A378N5V0_MANHA</name>
<accession>A0A378N5V0</accession>
<keyword evidence="1" id="KW-0540">Nuclease</keyword>
<dbReference type="InterPro" id="IPR027417">
    <property type="entry name" value="P-loop_NTPase"/>
</dbReference>
<keyword evidence="1" id="KW-0378">Hydrolase</keyword>
<proteinExistence type="predicted"/>
<dbReference type="EMBL" id="UGPN01000002">
    <property type="protein sequence ID" value="STY63803.1"/>
    <property type="molecule type" value="Genomic_DNA"/>
</dbReference>
<protein>
    <submittedName>
        <fullName evidence="1">Restriction endonuclease</fullName>
    </submittedName>
</protein>
<sequence length="177" mass="20182">MFQAEPKNGKVTVEVLKQYLIDELKIDEEEIAIVIGNQHELDNIDLFNPQCKINYIITVEALKEGWDCPFAYIFCSVQNVSSSKEAEQLLGRVLRMPYAKHRQIEDLNRAYAPLSSKSFGETARNLQDKLIGMGFEALEVAEMLRIPQQENWIGNEGDLFYTPTTVLALTQLLKCLI</sequence>
<dbReference type="Gene3D" id="3.40.50.300">
    <property type="entry name" value="P-loop containing nucleotide triphosphate hydrolases"/>
    <property type="match status" value="1"/>
</dbReference>
<gene>
    <name evidence="1" type="ORF">NCTC10638_02975</name>
</gene>
<evidence type="ECO:0000313" key="1">
    <source>
        <dbReference type="EMBL" id="STY63803.1"/>
    </source>
</evidence>